<reference evidence="2" key="1">
    <citation type="submission" date="2023-07" db="EMBL/GenBank/DDBJ databases">
        <title>Genomic Encyclopedia of Type Strains, Phase IV (KMG-IV): sequencing the most valuable type-strain genomes for metagenomic binning, comparative biology and taxonomic classification.</title>
        <authorList>
            <person name="Goeker M."/>
        </authorList>
    </citation>
    <scope>NUCLEOTIDE SEQUENCE [LARGE SCALE GENOMIC DNA]</scope>
    <source>
        <strain evidence="2">DSM 21204</strain>
    </source>
</reference>
<keyword evidence="3" id="KW-1185">Reference proteome</keyword>
<feature type="transmembrane region" description="Helical" evidence="1">
    <location>
        <begin position="1397"/>
        <end position="1419"/>
    </location>
</feature>
<sequence length="1466" mass="163213">MNQFWHFCKRFKKTIFAKTVLVFSLVPFLSLTNSGFLTSHNNHNLVNQKNQLQSARLTATNTTFSPETSSNNVANFQFPTVEFVAGADLSTYNIRNLYNVANSEFSLLYAKKTPSGTKSGTSSTNPEDLIDSLVYLNSNDNTVVWAWESSRLISNLNTNRSSNSIGSKTVTKLVLNKVVYSAAANSFFLATAAKMTNDSDDDDAGATVVFKIDRTNGTASVYFDSARNEIQMTNTGNVDYKNRPFSHLEINRDSRNPMLILLRSQFDKTLSDSSTNQANSNTKIRQDFVGVFVDQNGVSGGVNSLLNANLSTEDQTYLDGDDSRKIIVTNSFILDGALVLVTQRKESTTVPTKATIYSFSLNGARLNAPIATDINLINGKQTFFNLWRDETKTYLIGTVAPDTTSASSAPNPAGAGTPTPTNTDLFMYELSMYLDFNNARTTATKIEKTIPHLNGRHLKGIVRIHNSHLLPAQAIYLGISDNDLLVSLDETFNFVSVVALVNNYQKSGNKSNKIIRLVKGIHYYLFYLSDGQIMAYDNGGFAGYASQLSKTNGFELVTPISFLAQTEIKDGAQYFTKTFSEFQTSYKSNWEKMVQYVPAYDEVKPELEFDFIDNNKTDAKANYSHAVTVNVYQKLRSLNADGTVNTNTGTNSASLPRVFLGSNQYFLYNSVATVSAKTNVFDPQTVLASNVASFYSQPRNLNAAIDRFLNLANVDIYDQRSDGKRNVVLHFNANDTTGVLTLTVNIGHLWTTSGSANSLQNNKTYTFTYNNFSLGENADNLVYKLNPLNVNQIANKFREMSPADLKKEDLRNNFINLSNFLASQKQTVQILPNEADGNAVITLTFDFDNLNIHLPNDPQAIRVTRNSITWKTGNVFKATPEINQAIALYFNTSQEIATHNAATPLLNPSGLEGQLRNATKLEDKIKLVVDTWGLVKVSPLVRGLIGAVSITKSQDLLGIFDLEVILTKPLGHTNNLKYTHRFQNFQKSVLTEGDVFEVDIINKEDYLAKFNPSQEQNLFNLVPSAVAQSDLLTRTANTLSDTNRILGGLITLSKNAADSDYSISLAPNDAKGELLVTLFFPNFIEKVEAVGTSSTSRVQLVTNKRIHHVIRGFAPTQTLQTSRTEYFLSWKSFNDLETPNAINPRELAQQLPPPAELLASEFSTYVSKLPTLIHRVQLFAFISSSVLERYRDNPVDLRVDLTADDQLGTLRADFAFNNWNFTEGFTSFSQTFSGFKINTQEFSRQVQTFDPLIPNALSDQELATIRSGLLASQIDANLLAKYFSFSGSILNNLAKIVYYIYDETIGTAQLLFFVQRPDAISQQNNVASTAQTQTHKTTMRYHEGSATVDADNNIIFDYQFIPREELTSQGYVELANSGIVLQGFQQLHQTSTRNASIMRLVLATLIPIVVFAAGMGIVIRYRNYVLVRNVKVRISQQLISNWEAENHRRKKIDELDKTIKLAKNLG</sequence>
<keyword evidence="1" id="KW-0472">Membrane</keyword>
<dbReference type="EMBL" id="JAUSWO010000001">
    <property type="protein sequence ID" value="MDQ0513639.1"/>
    <property type="molecule type" value="Genomic_DNA"/>
</dbReference>
<gene>
    <name evidence="2" type="ORF">J2Z62_000077</name>
</gene>
<evidence type="ECO:0000313" key="2">
    <source>
        <dbReference type="EMBL" id="MDQ0513639.1"/>
    </source>
</evidence>
<evidence type="ECO:0000313" key="3">
    <source>
        <dbReference type="Proteomes" id="UP001240643"/>
    </source>
</evidence>
<dbReference type="Proteomes" id="UP001240643">
    <property type="component" value="Unassembled WGS sequence"/>
</dbReference>
<keyword evidence="1" id="KW-0812">Transmembrane</keyword>
<accession>A0ABU0LY69</accession>
<dbReference type="RefSeq" id="WP_256547665.1">
    <property type="nucleotide sequence ID" value="NZ_CP101809.1"/>
</dbReference>
<protein>
    <submittedName>
        <fullName evidence="2">Uncharacterized protein</fullName>
    </submittedName>
</protein>
<organism evidence="2 3">
    <name type="scientific">Mycoplasmoides fastidiosum</name>
    <dbReference type="NCBI Taxonomy" id="92758"/>
    <lineage>
        <taxon>Bacteria</taxon>
        <taxon>Bacillati</taxon>
        <taxon>Mycoplasmatota</taxon>
        <taxon>Mycoplasmoidales</taxon>
        <taxon>Mycoplasmoidaceae</taxon>
        <taxon>Mycoplasmoides</taxon>
    </lineage>
</organism>
<evidence type="ECO:0000256" key="1">
    <source>
        <dbReference type="SAM" id="Phobius"/>
    </source>
</evidence>
<proteinExistence type="predicted"/>
<keyword evidence="1" id="KW-1133">Transmembrane helix</keyword>
<comment type="caution">
    <text evidence="2">The sequence shown here is derived from an EMBL/GenBank/DDBJ whole genome shotgun (WGS) entry which is preliminary data.</text>
</comment>
<name>A0ABU0LY69_9BACT</name>